<dbReference type="EMBL" id="LKEU01000012">
    <property type="protein sequence ID" value="OFV72141.1"/>
    <property type="molecule type" value="Genomic_DNA"/>
</dbReference>
<dbReference type="EMBL" id="VSLA01000024">
    <property type="protein sequence ID" value="TYC84640.1"/>
    <property type="molecule type" value="Genomic_DNA"/>
</dbReference>
<organism evidence="2 5">
    <name type="scientific">Acetobacterium wieringae</name>
    <dbReference type="NCBI Taxonomy" id="52694"/>
    <lineage>
        <taxon>Bacteria</taxon>
        <taxon>Bacillati</taxon>
        <taxon>Bacillota</taxon>
        <taxon>Clostridia</taxon>
        <taxon>Eubacteriales</taxon>
        <taxon>Eubacteriaceae</taxon>
        <taxon>Acetobacterium</taxon>
    </lineage>
</organism>
<dbReference type="OrthoDB" id="9790662at2"/>
<protein>
    <submittedName>
        <fullName evidence="3">ACT domain-containing protein</fullName>
    </submittedName>
</protein>
<dbReference type="RefSeq" id="WP_070369757.1">
    <property type="nucleotide sequence ID" value="NZ_CABIIK010000054.1"/>
</dbReference>
<dbReference type="CDD" id="cd04908">
    <property type="entry name" value="ACT_Bt0572_1"/>
    <property type="match status" value="1"/>
</dbReference>
<dbReference type="SUPFAM" id="SSF55021">
    <property type="entry name" value="ACT-like"/>
    <property type="match status" value="2"/>
</dbReference>
<evidence type="ECO:0000259" key="1">
    <source>
        <dbReference type="PROSITE" id="PS51671"/>
    </source>
</evidence>
<sequence>MLISQLSVFIENKKGHLAKITGVLKDAQVDIRAISVFDSAEFGILRIVVDKPEAGAEALKKAGHVVKQSYVLAVDPSDKVGSLHDVFALLSENDVNIEYVYSFVMPNNQGSPLIILKADDQEKAIALLSASDFNLIPKEAVYNVQKG</sequence>
<evidence type="ECO:0000313" key="4">
    <source>
        <dbReference type="EMBL" id="UYO63903.1"/>
    </source>
</evidence>
<dbReference type="EMBL" id="CP087994">
    <property type="protein sequence ID" value="UYO63903.1"/>
    <property type="molecule type" value="Genomic_DNA"/>
</dbReference>
<dbReference type="InterPro" id="IPR045739">
    <property type="entry name" value="ACT_dom_pair"/>
</dbReference>
<dbReference type="PANTHER" id="PTHR40099">
    <property type="entry name" value="ACETOLACTATE SYNTHASE, SMALL SUBUNIT"/>
    <property type="match status" value="1"/>
</dbReference>
<dbReference type="Gene3D" id="3.30.2130.10">
    <property type="entry name" value="VC0802-like"/>
    <property type="match status" value="1"/>
</dbReference>
<dbReference type="Proteomes" id="UP000176244">
    <property type="component" value="Unassembled WGS sequence"/>
</dbReference>
<dbReference type="PROSITE" id="PS51671">
    <property type="entry name" value="ACT"/>
    <property type="match status" value="1"/>
</dbReference>
<evidence type="ECO:0000313" key="6">
    <source>
        <dbReference type="Proteomes" id="UP000322619"/>
    </source>
</evidence>
<dbReference type="Proteomes" id="UP001163550">
    <property type="component" value="Chromosome"/>
</dbReference>
<dbReference type="PANTHER" id="PTHR40099:SF1">
    <property type="entry name" value="ACETOLACTATE SYNTHASE, SMALL SUBUNIT"/>
    <property type="match status" value="1"/>
</dbReference>
<dbReference type="Pfam" id="PF19571">
    <property type="entry name" value="ACT_8"/>
    <property type="match status" value="1"/>
</dbReference>
<accession>A0A1F2PN24</accession>
<reference evidence="2 5" key="1">
    <citation type="submission" date="2015-09" db="EMBL/GenBank/DDBJ databases">
        <title>Genome sequence of Acetobacterium wieringae DSM 1911.</title>
        <authorList>
            <person name="Poehlein A."/>
            <person name="Bengelsdorf F.R."/>
            <person name="Schiel-Bengelsdorf B."/>
            <person name="Duerre P."/>
            <person name="Daniel R."/>
        </authorList>
    </citation>
    <scope>NUCLEOTIDE SEQUENCE [LARGE SCALE GENOMIC DNA]</scope>
    <source>
        <strain evidence="2 5">DSM 1911</strain>
    </source>
</reference>
<feature type="domain" description="ACT" evidence="1">
    <location>
        <begin position="5"/>
        <end position="73"/>
    </location>
</feature>
<proteinExistence type="predicted"/>
<keyword evidence="7" id="KW-1185">Reference proteome</keyword>
<name>A0A1F2PN24_9FIRM</name>
<reference evidence="3 6" key="2">
    <citation type="submission" date="2019-08" db="EMBL/GenBank/DDBJ databases">
        <title>Isolation and enrichment of carboxydotrophic bacteria from anaerobic sludge for the production of bio-based chemicals from syngas.</title>
        <authorList>
            <person name="Antares A.L."/>
            <person name="Moreira J."/>
            <person name="Diender M."/>
            <person name="Parshina S.N."/>
            <person name="Stams A.J.M."/>
            <person name="Alves M."/>
            <person name="Alves J.I."/>
            <person name="Sousa D.Z."/>
        </authorList>
    </citation>
    <scope>NUCLEOTIDE SEQUENCE [LARGE SCALE GENOMIC DNA]</scope>
    <source>
        <strain evidence="3 6">JM</strain>
    </source>
</reference>
<evidence type="ECO:0000313" key="7">
    <source>
        <dbReference type="Proteomes" id="UP001163550"/>
    </source>
</evidence>
<reference evidence="4" key="3">
    <citation type="submission" date="2021-11" db="EMBL/GenBank/DDBJ databases">
        <title>Isoprene-degrading acetogen.</title>
        <authorList>
            <person name="Yang Y."/>
            <person name="Jin H."/>
            <person name="Yan J."/>
        </authorList>
    </citation>
    <scope>NUCLEOTIDE SEQUENCE</scope>
    <source>
        <strain evidence="4">Berkeley</strain>
    </source>
</reference>
<dbReference type="InterPro" id="IPR002912">
    <property type="entry name" value="ACT_dom"/>
</dbReference>
<evidence type="ECO:0000313" key="5">
    <source>
        <dbReference type="Proteomes" id="UP000176244"/>
    </source>
</evidence>
<dbReference type="Proteomes" id="UP000322619">
    <property type="component" value="Unassembled WGS sequence"/>
</dbReference>
<gene>
    <name evidence="2" type="ORF">ACWI_03910</name>
    <name evidence="3" type="ORF">FXB42_09855</name>
    <name evidence="4" type="ORF">LNN31_05670</name>
</gene>
<dbReference type="STRING" id="52694.ACWI_03910"/>
<dbReference type="InterPro" id="IPR045865">
    <property type="entry name" value="ACT-like_dom_sf"/>
</dbReference>
<evidence type="ECO:0000313" key="2">
    <source>
        <dbReference type="EMBL" id="OFV72141.1"/>
    </source>
</evidence>
<evidence type="ECO:0000313" key="3">
    <source>
        <dbReference type="EMBL" id="TYC84640.1"/>
    </source>
</evidence>
<dbReference type="AlphaFoldDB" id="A0A1F2PN24"/>